<dbReference type="EMBL" id="BSPD01000056">
    <property type="protein sequence ID" value="GLS26534.1"/>
    <property type="molecule type" value="Genomic_DNA"/>
</dbReference>
<organism evidence="3 4">
    <name type="scientific">Marinibactrum halimedae</name>
    <dbReference type="NCBI Taxonomy" id="1444977"/>
    <lineage>
        <taxon>Bacteria</taxon>
        <taxon>Pseudomonadati</taxon>
        <taxon>Pseudomonadota</taxon>
        <taxon>Gammaproteobacteria</taxon>
        <taxon>Cellvibrionales</taxon>
        <taxon>Cellvibrionaceae</taxon>
        <taxon>Marinibactrum</taxon>
    </lineage>
</organism>
<proteinExistence type="predicted"/>
<dbReference type="InterPro" id="IPR015943">
    <property type="entry name" value="WD40/YVTN_repeat-like_dom_sf"/>
</dbReference>
<feature type="chain" id="PRO_5041290991" evidence="2">
    <location>
        <begin position="24"/>
        <end position="370"/>
    </location>
</feature>
<evidence type="ECO:0000256" key="2">
    <source>
        <dbReference type="SAM" id="SignalP"/>
    </source>
</evidence>
<feature type="compositionally biased region" description="Polar residues" evidence="1">
    <location>
        <begin position="336"/>
        <end position="352"/>
    </location>
</feature>
<gene>
    <name evidence="3" type="ORF">GCM10007877_22500</name>
</gene>
<dbReference type="Gene3D" id="2.130.10.10">
    <property type="entry name" value="YVTN repeat-like/Quinoprotein amine dehydrogenase"/>
    <property type="match status" value="1"/>
</dbReference>
<sequence length="370" mass="39966">MLHRLLVCCTVVFSIVSVASSFANGVSQNDVFQSEKTIPEIVAFNASSFSLAGPNTPVTLSWQVEKATRIRLMDDAWGTLQDDLSSEGSTTFTPGVGQRYWLVAYGEGGQASRAVEIKVAVSDSNAHALWPTSQSIDSLQSRVSTSLTTAEDGSSYLGDLSGNYYKFSANGQLLWKHPIGVVMQQGLLVGDYLILGVSDGASENSERDSGSDFAPSSAKGKVLVLDTETGGIKAQYATRGAVLAQPIWDASHEIVYAADFNGVIYGLQLQVSGSVVRLIHAREYQLEQWGEQSNAIVSAPTLMDDILYVSTRDGTLIPVSMRFDGVRHAERIEAVSPSSKDQNPSQKATDNAPSREFELWRRKLGGEGEK</sequence>
<dbReference type="RefSeq" id="WP_232593190.1">
    <property type="nucleotide sequence ID" value="NZ_BSPD01000056.1"/>
</dbReference>
<accession>A0AA37T3T8</accession>
<evidence type="ECO:0000313" key="3">
    <source>
        <dbReference type="EMBL" id="GLS26534.1"/>
    </source>
</evidence>
<evidence type="ECO:0000256" key="1">
    <source>
        <dbReference type="SAM" id="MobiDB-lite"/>
    </source>
</evidence>
<reference evidence="3 4" key="1">
    <citation type="journal article" date="2014" name="Int. J. Syst. Evol. Microbiol.">
        <title>Complete genome sequence of Corynebacterium casei LMG S-19264T (=DSM 44701T), isolated from a smear-ripened cheese.</title>
        <authorList>
            <consortium name="US DOE Joint Genome Institute (JGI-PGF)"/>
            <person name="Walter F."/>
            <person name="Albersmeier A."/>
            <person name="Kalinowski J."/>
            <person name="Ruckert C."/>
        </authorList>
    </citation>
    <scope>NUCLEOTIDE SEQUENCE [LARGE SCALE GENOMIC DNA]</scope>
    <source>
        <strain evidence="3 4">NBRC 110095</strain>
    </source>
</reference>
<dbReference type="Proteomes" id="UP001156870">
    <property type="component" value="Unassembled WGS sequence"/>
</dbReference>
<keyword evidence="4" id="KW-1185">Reference proteome</keyword>
<evidence type="ECO:0000313" key="4">
    <source>
        <dbReference type="Proteomes" id="UP001156870"/>
    </source>
</evidence>
<name>A0AA37T3T8_9GAMM</name>
<feature type="region of interest" description="Disordered" evidence="1">
    <location>
        <begin position="332"/>
        <end position="357"/>
    </location>
</feature>
<dbReference type="AlphaFoldDB" id="A0AA37T3T8"/>
<dbReference type="InterPro" id="IPR011047">
    <property type="entry name" value="Quinoprotein_ADH-like_sf"/>
</dbReference>
<keyword evidence="2" id="KW-0732">Signal</keyword>
<feature type="signal peptide" evidence="2">
    <location>
        <begin position="1"/>
        <end position="23"/>
    </location>
</feature>
<dbReference type="SUPFAM" id="SSF50998">
    <property type="entry name" value="Quinoprotein alcohol dehydrogenase-like"/>
    <property type="match status" value="1"/>
</dbReference>
<protein>
    <submittedName>
        <fullName evidence="3">Uncharacterized protein</fullName>
    </submittedName>
</protein>
<comment type="caution">
    <text evidence="3">The sequence shown here is derived from an EMBL/GenBank/DDBJ whole genome shotgun (WGS) entry which is preliminary data.</text>
</comment>